<comment type="subcellular location">
    <subcellularLocation>
        <location evidence="1">Membrane</location>
        <topology evidence="1">Multi-pass membrane protein</topology>
    </subcellularLocation>
</comment>
<dbReference type="InterPro" id="IPR013130">
    <property type="entry name" value="Fe3_Rdtase_TM_dom"/>
</dbReference>
<evidence type="ECO:0000256" key="1">
    <source>
        <dbReference type="ARBA" id="ARBA00004141"/>
    </source>
</evidence>
<dbReference type="Proteomes" id="UP001164965">
    <property type="component" value="Chromosome"/>
</dbReference>
<evidence type="ECO:0000313" key="8">
    <source>
        <dbReference type="Proteomes" id="UP001164965"/>
    </source>
</evidence>
<keyword evidence="3 5" id="KW-1133">Transmembrane helix</keyword>
<feature type="transmembrane region" description="Helical" evidence="5">
    <location>
        <begin position="12"/>
        <end position="30"/>
    </location>
</feature>
<feature type="transmembrane region" description="Helical" evidence="5">
    <location>
        <begin position="90"/>
        <end position="111"/>
    </location>
</feature>
<proteinExistence type="predicted"/>
<evidence type="ECO:0000256" key="5">
    <source>
        <dbReference type="SAM" id="Phobius"/>
    </source>
</evidence>
<evidence type="ECO:0000256" key="4">
    <source>
        <dbReference type="ARBA" id="ARBA00023136"/>
    </source>
</evidence>
<evidence type="ECO:0000256" key="3">
    <source>
        <dbReference type="ARBA" id="ARBA00022989"/>
    </source>
</evidence>
<feature type="transmembrane region" description="Helical" evidence="5">
    <location>
        <begin position="146"/>
        <end position="167"/>
    </location>
</feature>
<gene>
    <name evidence="7" type="ORF">RHODO2019_08715</name>
</gene>
<feature type="transmembrane region" description="Helical" evidence="5">
    <location>
        <begin position="51"/>
        <end position="70"/>
    </location>
</feature>
<accession>A0ABY6P5L3</accession>
<feature type="transmembrane region" description="Helical" evidence="5">
    <location>
        <begin position="123"/>
        <end position="140"/>
    </location>
</feature>
<feature type="domain" description="Ferric oxidoreductase" evidence="6">
    <location>
        <begin position="12"/>
        <end position="134"/>
    </location>
</feature>
<reference evidence="7" key="1">
    <citation type="submission" date="2022-10" db="EMBL/GenBank/DDBJ databases">
        <title>Rhodococcus sp.75.</title>
        <authorList>
            <person name="Sun M."/>
        </authorList>
    </citation>
    <scope>NUCLEOTIDE SEQUENCE</scope>
    <source>
        <strain evidence="7">75</strain>
    </source>
</reference>
<dbReference type="EMBL" id="CP110615">
    <property type="protein sequence ID" value="UZJ26458.1"/>
    <property type="molecule type" value="Genomic_DNA"/>
</dbReference>
<name>A0ABY6P5L3_9NOCA</name>
<keyword evidence="8" id="KW-1185">Reference proteome</keyword>
<evidence type="ECO:0000313" key="7">
    <source>
        <dbReference type="EMBL" id="UZJ26458.1"/>
    </source>
</evidence>
<sequence length="193" mass="21154">MSEALWALGRGAGTVTLVLMTISVLLGVLTRSGRPALGLPRFAVARVHRDAGLLVVAMLTIHVVSLFLDPYAQLHLVDVVVPFLARYSPFWQGLGTVGLDLLLAVVVTSLLRRRIGLRTWRGVHWATYALWPVAVAHGLGNGTDAFTTWFLAVTGICVLSVVAALTWRVQTGFVEHRRHRVEPLAPRVPERAR</sequence>
<keyword evidence="4 5" id="KW-0472">Membrane</keyword>
<protein>
    <submittedName>
        <fullName evidence="7">Ferric reductase-like transmembrane domain-containing protein</fullName>
    </submittedName>
</protein>
<dbReference type="RefSeq" id="WP_265384562.1">
    <property type="nucleotide sequence ID" value="NZ_CP110615.1"/>
</dbReference>
<keyword evidence="2 5" id="KW-0812">Transmembrane</keyword>
<evidence type="ECO:0000259" key="6">
    <source>
        <dbReference type="Pfam" id="PF01794"/>
    </source>
</evidence>
<organism evidence="7 8">
    <name type="scientific">Rhodococcus antarcticus</name>
    <dbReference type="NCBI Taxonomy" id="2987751"/>
    <lineage>
        <taxon>Bacteria</taxon>
        <taxon>Bacillati</taxon>
        <taxon>Actinomycetota</taxon>
        <taxon>Actinomycetes</taxon>
        <taxon>Mycobacteriales</taxon>
        <taxon>Nocardiaceae</taxon>
        <taxon>Rhodococcus</taxon>
    </lineage>
</organism>
<evidence type="ECO:0000256" key="2">
    <source>
        <dbReference type="ARBA" id="ARBA00022692"/>
    </source>
</evidence>
<dbReference type="Pfam" id="PF01794">
    <property type="entry name" value="Ferric_reduct"/>
    <property type="match status" value="1"/>
</dbReference>